<proteinExistence type="predicted"/>
<gene>
    <name evidence="1" type="ORF">GCM10022263_09860</name>
</gene>
<dbReference type="PANTHER" id="PTHR31118:SF12">
    <property type="entry name" value="CYCLASE-LIKE PROTEIN 2"/>
    <property type="match status" value="1"/>
</dbReference>
<evidence type="ECO:0000313" key="1">
    <source>
        <dbReference type="EMBL" id="GAA3523536.1"/>
    </source>
</evidence>
<sequence>MRSPSSAYRPATTACDVTTLTLRKVAAMTAVDALLAGLAAGEVEIVDLTAPLSPETPILQLPAPFANTIPLSLEVVSDFDDAGPAWGWNNIHTGEHTGTHLDAPVHWATGRDGYSVDAIPPQRLIGPAVVLDFTAEATQNPDFLLEPEHLEKHVANNGPLPDGAWLVFRTGWSRFNKDAAAFANADQDGPHTPGVSAAAAQWLSQSAITGFAVETVGVDAGQAGGMEPPFPVHHFLLGANKFGLTQLQNLDRLPATGAVIVAAPLPIVGGTGSPARVLAIVPA</sequence>
<dbReference type="EMBL" id="BAABBB010000004">
    <property type="protein sequence ID" value="GAA3523536.1"/>
    <property type="molecule type" value="Genomic_DNA"/>
</dbReference>
<dbReference type="InterPro" id="IPR007325">
    <property type="entry name" value="KFase/CYL"/>
</dbReference>
<dbReference type="SUPFAM" id="SSF102198">
    <property type="entry name" value="Putative cyclase"/>
    <property type="match status" value="1"/>
</dbReference>
<name>A0ABP6UYQ0_9ACTN</name>
<keyword evidence="2" id="KW-1185">Reference proteome</keyword>
<dbReference type="PANTHER" id="PTHR31118">
    <property type="entry name" value="CYCLASE-LIKE PROTEIN 2"/>
    <property type="match status" value="1"/>
</dbReference>
<evidence type="ECO:0000313" key="2">
    <source>
        <dbReference type="Proteomes" id="UP001500301"/>
    </source>
</evidence>
<dbReference type="Pfam" id="PF04199">
    <property type="entry name" value="Cyclase"/>
    <property type="match status" value="1"/>
</dbReference>
<dbReference type="InterPro" id="IPR037175">
    <property type="entry name" value="KFase_sf"/>
</dbReference>
<accession>A0ABP6UYQ0</accession>
<protein>
    <submittedName>
        <fullName evidence="1">Cyclase family protein</fullName>
    </submittedName>
</protein>
<comment type="caution">
    <text evidence="1">The sequence shown here is derived from an EMBL/GenBank/DDBJ whole genome shotgun (WGS) entry which is preliminary data.</text>
</comment>
<organism evidence="1 2">
    <name type="scientific">Nocardioides daeguensis</name>
    <dbReference type="NCBI Taxonomy" id="908359"/>
    <lineage>
        <taxon>Bacteria</taxon>
        <taxon>Bacillati</taxon>
        <taxon>Actinomycetota</taxon>
        <taxon>Actinomycetes</taxon>
        <taxon>Propionibacteriales</taxon>
        <taxon>Nocardioidaceae</taxon>
        <taxon>Nocardioides</taxon>
    </lineage>
</organism>
<dbReference type="Proteomes" id="UP001500301">
    <property type="component" value="Unassembled WGS sequence"/>
</dbReference>
<reference evidence="2" key="1">
    <citation type="journal article" date="2019" name="Int. J. Syst. Evol. Microbiol.">
        <title>The Global Catalogue of Microorganisms (GCM) 10K type strain sequencing project: providing services to taxonomists for standard genome sequencing and annotation.</title>
        <authorList>
            <consortium name="The Broad Institute Genomics Platform"/>
            <consortium name="The Broad Institute Genome Sequencing Center for Infectious Disease"/>
            <person name="Wu L."/>
            <person name="Ma J."/>
        </authorList>
    </citation>
    <scope>NUCLEOTIDE SEQUENCE [LARGE SCALE GENOMIC DNA]</scope>
    <source>
        <strain evidence="2">JCM 17460</strain>
    </source>
</reference>
<dbReference type="Gene3D" id="3.50.30.50">
    <property type="entry name" value="Putative cyclase"/>
    <property type="match status" value="1"/>
</dbReference>